<dbReference type="EMBL" id="AATS01000004">
    <property type="protein sequence ID" value="EAU54958.1"/>
    <property type="molecule type" value="Genomic_DNA"/>
</dbReference>
<dbReference type="SMART" id="SM00382">
    <property type="entry name" value="AAA"/>
    <property type="match status" value="1"/>
</dbReference>
<evidence type="ECO:0000313" key="3">
    <source>
        <dbReference type="Proteomes" id="UP000005297"/>
    </source>
</evidence>
<evidence type="ECO:0000313" key="2">
    <source>
        <dbReference type="EMBL" id="EAU54958.1"/>
    </source>
</evidence>
<dbReference type="eggNOG" id="COG3598">
    <property type="taxonomic scope" value="Bacteria"/>
</dbReference>
<dbReference type="Gene3D" id="1.10.10.60">
    <property type="entry name" value="Homeodomain-like"/>
    <property type="match status" value="1"/>
</dbReference>
<dbReference type="RefSeq" id="WP_009851580.1">
    <property type="nucleotide sequence ID" value="NZ_DS022295.1"/>
</dbReference>
<organism evidence="2 3">
    <name type="scientific">Mariprofundus ferrooxydans PV-1</name>
    <dbReference type="NCBI Taxonomy" id="314345"/>
    <lineage>
        <taxon>Bacteria</taxon>
        <taxon>Pseudomonadati</taxon>
        <taxon>Pseudomonadota</taxon>
        <taxon>Candidatius Mariprofundia</taxon>
        <taxon>Mariprofundales</taxon>
        <taxon>Mariprofundaceae</taxon>
        <taxon>Mariprofundus</taxon>
    </lineage>
</organism>
<name>Q0F0S0_9PROT</name>
<gene>
    <name evidence="2" type="ORF">SPV1_06434</name>
</gene>
<dbReference type="AlphaFoldDB" id="Q0F0S0"/>
<sequence length="493" mass="54750">MSVYKTEGSLRLVDSAKAEENLLYQNEVDVCIPDGCEYVLSQGHTSLLITVGVDNALAAIENGFPCLALKDDSAWAMQAYGGALTKESSVNPVIVEVVHRYSIQNILIVCESQMRDDDDIMENIKTFAEALRFQVIDVAVGVTCCPVRKGRDEHGYLLHNQGIKQWFQTEDVSTVIGALNQHIDSTVKTYTGVRSIGIHAFMDAKVQPRKKLLGDWLLYKSLSIIYAERGLGKTQLALEIAMAVATGTDCLGWKSHGAEGVLYVDGEMSGHDMKVRLSNIISSKKLTDNNINFELITPEISPWLPDLSTEEGRHLIFNIVGQKKIKLVIIDNISSLCRSNEYSENDAISWKAIQEWAVDMRSQGCSIIFIHHAGKNGKQRGTSKREDVMDIVIGLKPIKDDAANDDVGARFDILFEKTRHSFGSAVKPIRAELHTSIDGIRTWDISDPTIDKNILEVSKLRLEGKSYREIADILGISKSTVERLNKKAIESIK</sequence>
<dbReference type="Gene3D" id="3.40.50.300">
    <property type="entry name" value="P-loop containing nucleotide triphosphate hydrolases"/>
    <property type="match status" value="1"/>
</dbReference>
<proteinExistence type="predicted"/>
<protein>
    <recommendedName>
        <fullName evidence="1">AAA+ ATPase domain-containing protein</fullName>
    </recommendedName>
</protein>
<reference evidence="2 3" key="1">
    <citation type="submission" date="2006-09" db="EMBL/GenBank/DDBJ databases">
        <authorList>
            <person name="Emerson D."/>
            <person name="Ferriera S."/>
            <person name="Johnson J."/>
            <person name="Kravitz S."/>
            <person name="Halpern A."/>
            <person name="Remington K."/>
            <person name="Beeson K."/>
            <person name="Tran B."/>
            <person name="Rogers Y.-H."/>
            <person name="Friedman R."/>
            <person name="Venter J.C."/>
        </authorList>
    </citation>
    <scope>NUCLEOTIDE SEQUENCE [LARGE SCALE GENOMIC DNA]</scope>
    <source>
        <strain evidence="2 3">PV-1</strain>
    </source>
</reference>
<dbReference type="InParanoid" id="Q0F0S0"/>
<dbReference type="SUPFAM" id="SSF52540">
    <property type="entry name" value="P-loop containing nucleoside triphosphate hydrolases"/>
    <property type="match status" value="1"/>
</dbReference>
<dbReference type="GO" id="GO:0006352">
    <property type="term" value="P:DNA-templated transcription initiation"/>
    <property type="evidence" value="ECO:0007669"/>
    <property type="project" value="InterPro"/>
</dbReference>
<dbReference type="Pfam" id="PF13481">
    <property type="entry name" value="AAA_25"/>
    <property type="match status" value="1"/>
</dbReference>
<dbReference type="HOGENOM" id="CLU_552990_0_0_0"/>
<dbReference type="InterPro" id="IPR007630">
    <property type="entry name" value="RNA_pol_sigma70_r4"/>
</dbReference>
<dbReference type="SUPFAM" id="SSF88659">
    <property type="entry name" value="Sigma3 and sigma4 domains of RNA polymerase sigma factors"/>
    <property type="match status" value="1"/>
</dbReference>
<dbReference type="Proteomes" id="UP000005297">
    <property type="component" value="Unassembled WGS sequence"/>
</dbReference>
<accession>Q0F0S0</accession>
<dbReference type="InterPro" id="IPR003593">
    <property type="entry name" value="AAA+_ATPase"/>
</dbReference>
<dbReference type="InterPro" id="IPR013324">
    <property type="entry name" value="RNA_pol_sigma_r3/r4-like"/>
</dbReference>
<comment type="caution">
    <text evidence="2">The sequence shown here is derived from an EMBL/GenBank/DDBJ whole genome shotgun (WGS) entry which is preliminary data.</text>
</comment>
<dbReference type="InterPro" id="IPR027417">
    <property type="entry name" value="P-loop_NTPase"/>
</dbReference>
<evidence type="ECO:0000259" key="1">
    <source>
        <dbReference type="SMART" id="SM00382"/>
    </source>
</evidence>
<dbReference type="GO" id="GO:0003700">
    <property type="term" value="F:DNA-binding transcription factor activity"/>
    <property type="evidence" value="ECO:0007669"/>
    <property type="project" value="InterPro"/>
</dbReference>
<feature type="domain" description="AAA+ ATPase" evidence="1">
    <location>
        <begin position="219"/>
        <end position="399"/>
    </location>
</feature>
<dbReference type="OrthoDB" id="34187at2"/>
<keyword evidence="3" id="KW-1185">Reference proteome</keyword>
<dbReference type="Pfam" id="PF04545">
    <property type="entry name" value="Sigma70_r4"/>
    <property type="match status" value="1"/>
</dbReference>